<dbReference type="PANTHER" id="PTHR14523:SF1">
    <property type="entry name" value="HOMOLOGOUS RECOMBINATION OB-FOLD PROTEIN"/>
    <property type="match status" value="1"/>
</dbReference>
<dbReference type="InterPro" id="IPR028045">
    <property type="entry name" value="HROB"/>
</dbReference>
<proteinExistence type="predicted"/>
<name>A0A699IFZ6_TANCI</name>
<dbReference type="EMBL" id="BKCJ010295983">
    <property type="protein sequence ID" value="GEZ57720.1"/>
    <property type="molecule type" value="Genomic_DNA"/>
</dbReference>
<evidence type="ECO:0000259" key="1">
    <source>
        <dbReference type="Pfam" id="PF15072"/>
    </source>
</evidence>
<dbReference type="PANTHER" id="PTHR14523">
    <property type="entry name" value="UNCHARACTERIZED PROTEIN C17ORF53 HOMOLOG"/>
    <property type="match status" value="1"/>
</dbReference>
<accession>A0A699IFZ6</accession>
<comment type="caution">
    <text evidence="2">The sequence shown here is derived from an EMBL/GenBank/DDBJ whole genome shotgun (WGS) entry which is preliminary data.</text>
</comment>
<organism evidence="2">
    <name type="scientific">Tanacetum cinerariifolium</name>
    <name type="common">Dalmatian daisy</name>
    <name type="synonym">Chrysanthemum cinerariifolium</name>
    <dbReference type="NCBI Taxonomy" id="118510"/>
    <lineage>
        <taxon>Eukaryota</taxon>
        <taxon>Viridiplantae</taxon>
        <taxon>Streptophyta</taxon>
        <taxon>Embryophyta</taxon>
        <taxon>Tracheophyta</taxon>
        <taxon>Spermatophyta</taxon>
        <taxon>Magnoliopsida</taxon>
        <taxon>eudicotyledons</taxon>
        <taxon>Gunneridae</taxon>
        <taxon>Pentapetalae</taxon>
        <taxon>asterids</taxon>
        <taxon>campanulids</taxon>
        <taxon>Asterales</taxon>
        <taxon>Asteraceae</taxon>
        <taxon>Asteroideae</taxon>
        <taxon>Anthemideae</taxon>
        <taxon>Anthemidinae</taxon>
        <taxon>Tanacetum</taxon>
    </lineage>
</organism>
<feature type="domain" description="Homologous recombination OB-fold protein OB-fold" evidence="1">
    <location>
        <begin position="98"/>
        <end position="157"/>
    </location>
</feature>
<dbReference type="Pfam" id="PF15072">
    <property type="entry name" value="HROB"/>
    <property type="match status" value="1"/>
</dbReference>
<protein>
    <recommendedName>
        <fullName evidence="1">Homologous recombination OB-fold protein OB-fold domain-containing protein</fullName>
    </recommendedName>
</protein>
<dbReference type="InterPro" id="IPR058570">
    <property type="entry name" value="HROB_OB"/>
</dbReference>
<dbReference type="AlphaFoldDB" id="A0A699IFZ6"/>
<sequence length="300" mass="32893">MVSICVETSITTQKPVRIIPDPTGIVQAAKVLKQTDIHDGRKGCVMSTQGYMKKVVEYVGEDEDFKSASWVSATDYENANGGIVSGYLGDIKNFLTNEKLDQVVAIVKSCSLNVIGDLTVTLKDLLGTLPGAIHHKVIDEGGCGKDITIGASLILDNDTLPGSGGGVCGKRMLIKEEEIVKLMEEEQMAGLELQVYGNVTDHEMADEESLNLALEEEARQARAEQEWLDKCRMTNNKNQRLIGELEALGEQGGAVRCLDHMREIVAWDSVKLRVLEQLLARTYVGTGLKDSYMADMEENE</sequence>
<gene>
    <name evidence="2" type="ORF">Tci_529693</name>
</gene>
<dbReference type="GO" id="GO:0000725">
    <property type="term" value="P:recombinational repair"/>
    <property type="evidence" value="ECO:0007669"/>
    <property type="project" value="InterPro"/>
</dbReference>
<evidence type="ECO:0000313" key="2">
    <source>
        <dbReference type="EMBL" id="GEZ57720.1"/>
    </source>
</evidence>
<reference evidence="2" key="1">
    <citation type="journal article" date="2019" name="Sci. Rep.">
        <title>Draft genome of Tanacetum cinerariifolium, the natural source of mosquito coil.</title>
        <authorList>
            <person name="Yamashiro T."/>
            <person name="Shiraishi A."/>
            <person name="Satake H."/>
            <person name="Nakayama K."/>
        </authorList>
    </citation>
    <scope>NUCLEOTIDE SEQUENCE</scope>
</reference>